<gene>
    <name evidence="1" type="ORF">SDC9_164880</name>
</gene>
<sequence>MNVTRDKTIDGLPRLCEDFARDGVHNRLRRDVVANPRADGEFFVEFIAPDARQIITLVEEQRI</sequence>
<protein>
    <submittedName>
        <fullName evidence="1">Uncharacterized protein</fullName>
    </submittedName>
</protein>
<dbReference type="EMBL" id="VSSQ01064680">
    <property type="protein sequence ID" value="MPN17526.1"/>
    <property type="molecule type" value="Genomic_DNA"/>
</dbReference>
<evidence type="ECO:0000313" key="1">
    <source>
        <dbReference type="EMBL" id="MPN17526.1"/>
    </source>
</evidence>
<dbReference type="AlphaFoldDB" id="A0A645FUQ9"/>
<organism evidence="1">
    <name type="scientific">bioreactor metagenome</name>
    <dbReference type="NCBI Taxonomy" id="1076179"/>
    <lineage>
        <taxon>unclassified sequences</taxon>
        <taxon>metagenomes</taxon>
        <taxon>ecological metagenomes</taxon>
    </lineage>
</organism>
<proteinExistence type="predicted"/>
<name>A0A645FUQ9_9ZZZZ</name>
<reference evidence="1" key="1">
    <citation type="submission" date="2019-08" db="EMBL/GenBank/DDBJ databases">
        <authorList>
            <person name="Kucharzyk K."/>
            <person name="Murdoch R.W."/>
            <person name="Higgins S."/>
            <person name="Loffler F."/>
        </authorList>
    </citation>
    <scope>NUCLEOTIDE SEQUENCE</scope>
</reference>
<comment type="caution">
    <text evidence="1">The sequence shown here is derived from an EMBL/GenBank/DDBJ whole genome shotgun (WGS) entry which is preliminary data.</text>
</comment>
<accession>A0A645FUQ9</accession>